<evidence type="ECO:0000256" key="1">
    <source>
        <dbReference type="SAM" id="Coils"/>
    </source>
</evidence>
<feature type="compositionally biased region" description="Low complexity" evidence="2">
    <location>
        <begin position="15"/>
        <end position="41"/>
    </location>
</feature>
<gene>
    <name evidence="3" type="ORF">LRAMOSA01743</name>
</gene>
<feature type="compositionally biased region" description="Pro residues" evidence="2">
    <location>
        <begin position="466"/>
        <end position="478"/>
    </location>
</feature>
<feature type="compositionally biased region" description="Polar residues" evidence="2">
    <location>
        <begin position="559"/>
        <end position="581"/>
    </location>
</feature>
<keyword evidence="1" id="KW-0175">Coiled coil</keyword>
<accession>A0A077WKY1</accession>
<feature type="compositionally biased region" description="Polar residues" evidence="2">
    <location>
        <begin position="260"/>
        <end position="271"/>
    </location>
</feature>
<feature type="compositionally biased region" description="Low complexity" evidence="2">
    <location>
        <begin position="438"/>
        <end position="465"/>
    </location>
</feature>
<protein>
    <submittedName>
        <fullName evidence="3">Uncharacterized protein</fullName>
    </submittedName>
</protein>
<reference evidence="3" key="1">
    <citation type="journal article" date="2014" name="Genome Announc.">
        <title>De novo whole-genome sequence and genome annotation of Lichtheimia ramosa.</title>
        <authorList>
            <person name="Linde J."/>
            <person name="Schwartze V."/>
            <person name="Binder U."/>
            <person name="Lass-Florl C."/>
            <person name="Voigt K."/>
            <person name="Horn F."/>
        </authorList>
    </citation>
    <scope>NUCLEOTIDE SEQUENCE</scope>
    <source>
        <strain evidence="3">JMRC FSU:6197</strain>
    </source>
</reference>
<dbReference type="AlphaFoldDB" id="A0A077WKY1"/>
<feature type="compositionally biased region" description="Polar residues" evidence="2">
    <location>
        <begin position="392"/>
        <end position="410"/>
    </location>
</feature>
<feature type="region of interest" description="Disordered" evidence="2">
    <location>
        <begin position="260"/>
        <end position="279"/>
    </location>
</feature>
<evidence type="ECO:0000313" key="3">
    <source>
        <dbReference type="EMBL" id="CDS07794.1"/>
    </source>
</evidence>
<dbReference type="OrthoDB" id="2280330at2759"/>
<feature type="region of interest" description="Disordered" evidence="2">
    <location>
        <begin position="518"/>
        <end position="581"/>
    </location>
</feature>
<feature type="region of interest" description="Disordered" evidence="2">
    <location>
        <begin position="1"/>
        <end position="116"/>
    </location>
</feature>
<organism evidence="3">
    <name type="scientific">Lichtheimia ramosa</name>
    <dbReference type="NCBI Taxonomy" id="688394"/>
    <lineage>
        <taxon>Eukaryota</taxon>
        <taxon>Fungi</taxon>
        <taxon>Fungi incertae sedis</taxon>
        <taxon>Mucoromycota</taxon>
        <taxon>Mucoromycotina</taxon>
        <taxon>Mucoromycetes</taxon>
        <taxon>Mucorales</taxon>
        <taxon>Lichtheimiaceae</taxon>
        <taxon>Lichtheimia</taxon>
    </lineage>
</organism>
<sequence>MSVQAAVALLNKNATSSSGGSCKSSSSSSIASSSTPMKSASTWNTTEKRESNAELKRIRTTSGGGVASMLSKFDQHARTTTNNTTTTITQPNIDKTTLNAKTSSSSSNKQPITTTQPTIMSDMKDKRREKIDVTINELMCMYETIMQQYQAAQTTIEQLQTKEEMMISKDSNVMSSQIRDYEIRIQYLSDKLEQMSQEHDELEQQLAAYRSQDNDDSHHHHHEDVNKQRRITVETNTTRSDQPDDFWNCLLDTYDKSSVSTGCTSARTTSNEESDEENMGCSKEVITMVEHEQQLLSIKKQMSALERGAHMMFELQAGELESERIQTRALSEVVLKQDKLIAALESQLCSTQRSDDQLLLQEQMELQRIELEDKRALLARLLDEREDLLKRTTSPPCKTPNRSRSASVRSSIDILSEMSRTDSIGHPLSRASCSSLRQQQQQQQHLASTRSSLSTSLHLGRSTPPLTAPPRDPLPPLPARSSVAQSSTPISALSPASSWSSADYAAIKAQDICSSTVYRETTPRSPSPAWLDHPPPHHSIIATMPSSSPSSPPSSQPSTTNISRQPTIKLSRKSTFNNNNSAFWKGWKHRLSSR</sequence>
<feature type="region of interest" description="Disordered" evidence="2">
    <location>
        <begin position="210"/>
        <end position="238"/>
    </location>
</feature>
<feature type="compositionally biased region" description="Basic and acidic residues" evidence="2">
    <location>
        <begin position="46"/>
        <end position="57"/>
    </location>
</feature>
<proteinExistence type="predicted"/>
<feature type="region of interest" description="Disordered" evidence="2">
    <location>
        <begin position="391"/>
        <end position="496"/>
    </location>
</feature>
<feature type="compositionally biased region" description="Basic and acidic residues" evidence="2">
    <location>
        <begin position="212"/>
        <end position="227"/>
    </location>
</feature>
<evidence type="ECO:0000256" key="2">
    <source>
        <dbReference type="SAM" id="MobiDB-lite"/>
    </source>
</evidence>
<dbReference type="EMBL" id="LK023324">
    <property type="protein sequence ID" value="CDS07794.1"/>
    <property type="molecule type" value="Genomic_DNA"/>
</dbReference>
<feature type="compositionally biased region" description="Low complexity" evidence="2">
    <location>
        <begin position="79"/>
        <end position="97"/>
    </location>
</feature>
<feature type="compositionally biased region" description="Polar residues" evidence="2">
    <location>
        <begin position="98"/>
        <end position="116"/>
    </location>
</feature>
<name>A0A077WKY1_9FUNG</name>
<feature type="coiled-coil region" evidence="1">
    <location>
        <begin position="364"/>
        <end position="391"/>
    </location>
</feature>